<dbReference type="EMBL" id="CAKOGL010000023">
    <property type="protein sequence ID" value="CAH2100521.1"/>
    <property type="molecule type" value="Genomic_DNA"/>
</dbReference>
<protein>
    <submittedName>
        <fullName evidence="1">Uncharacterized protein</fullName>
    </submittedName>
</protein>
<accession>A0AAU9URK3</accession>
<dbReference type="AlphaFoldDB" id="A0AAU9URK3"/>
<comment type="caution">
    <text evidence="1">The sequence shown here is derived from an EMBL/GenBank/DDBJ whole genome shotgun (WGS) entry which is preliminary data.</text>
</comment>
<keyword evidence="2" id="KW-1185">Reference proteome</keyword>
<proteinExistence type="predicted"/>
<dbReference type="Proteomes" id="UP001153954">
    <property type="component" value="Unassembled WGS sequence"/>
</dbReference>
<gene>
    <name evidence="1" type="ORF">EEDITHA_LOCUS15373</name>
</gene>
<organism evidence="1 2">
    <name type="scientific">Euphydryas editha</name>
    <name type="common">Edith's checkerspot</name>
    <dbReference type="NCBI Taxonomy" id="104508"/>
    <lineage>
        <taxon>Eukaryota</taxon>
        <taxon>Metazoa</taxon>
        <taxon>Ecdysozoa</taxon>
        <taxon>Arthropoda</taxon>
        <taxon>Hexapoda</taxon>
        <taxon>Insecta</taxon>
        <taxon>Pterygota</taxon>
        <taxon>Neoptera</taxon>
        <taxon>Endopterygota</taxon>
        <taxon>Lepidoptera</taxon>
        <taxon>Glossata</taxon>
        <taxon>Ditrysia</taxon>
        <taxon>Papilionoidea</taxon>
        <taxon>Nymphalidae</taxon>
        <taxon>Nymphalinae</taxon>
        <taxon>Euphydryas</taxon>
    </lineage>
</organism>
<evidence type="ECO:0000313" key="2">
    <source>
        <dbReference type="Proteomes" id="UP001153954"/>
    </source>
</evidence>
<sequence>MEFVKSDTHFYNYDENDHEDKNEDSSEYGPDNFILSSRFIKNLVAEPKSLIVDGERPNPYYCYDFADNLIRFAKLFPLWTTVMTRNKFSVATSSYSEEYIRKVKQFILKGKSAIRVDKILVQHMRLLTGTTKILHALHQNENDILPRNQKKRKLLKGEITDGVNKTTKVKMKNEVDIGIDNDTTNAGNQYSEENSKPFKIAQNIRTLYTQEPEENRDLNIYLNEKETWKGKNRDRKERGKYVRSCPDIQQRHERPKSVTSTVPLLKNGLLLAPVKLKNKNILVRNTCPIDSISQSMLVANRD</sequence>
<name>A0AAU9URK3_EUPED</name>
<reference evidence="1" key="1">
    <citation type="submission" date="2022-03" db="EMBL/GenBank/DDBJ databases">
        <authorList>
            <person name="Tunstrom K."/>
        </authorList>
    </citation>
    <scope>NUCLEOTIDE SEQUENCE</scope>
</reference>
<evidence type="ECO:0000313" key="1">
    <source>
        <dbReference type="EMBL" id="CAH2100521.1"/>
    </source>
</evidence>